<reference evidence="11" key="1">
    <citation type="submission" date="2016-01" db="EMBL/GenBank/DDBJ databases">
        <authorList>
            <person name="Peeters C."/>
        </authorList>
    </citation>
    <scope>NUCLEOTIDE SEQUENCE</scope>
    <source>
        <strain evidence="11">LMG 29321</strain>
    </source>
</reference>
<name>A0A157ZBX3_9BURK</name>
<evidence type="ECO:0000256" key="5">
    <source>
        <dbReference type="ARBA" id="ARBA00022500"/>
    </source>
</evidence>
<protein>
    <recommendedName>
        <fullName evidence="10">Flagellar protein FliL</fullName>
    </recommendedName>
</protein>
<keyword evidence="4" id="KW-1003">Cell membrane</keyword>
<evidence type="ECO:0000256" key="3">
    <source>
        <dbReference type="ARBA" id="ARBA00008281"/>
    </source>
</evidence>
<evidence type="ECO:0000256" key="4">
    <source>
        <dbReference type="ARBA" id="ARBA00022475"/>
    </source>
</evidence>
<evidence type="ECO:0000313" key="11">
    <source>
        <dbReference type="EMBL" id="SAK43021.1"/>
    </source>
</evidence>
<dbReference type="GO" id="GO:0071978">
    <property type="term" value="P:bacterial-type flagellum-dependent swarming motility"/>
    <property type="evidence" value="ECO:0007669"/>
    <property type="project" value="TreeGrafter"/>
</dbReference>
<dbReference type="AlphaFoldDB" id="A0A157ZBX3"/>
<keyword evidence="11" id="KW-0282">Flagellum</keyword>
<evidence type="ECO:0000256" key="9">
    <source>
        <dbReference type="ARBA" id="ARBA00023136"/>
    </source>
</evidence>
<keyword evidence="12" id="KW-1185">Reference proteome</keyword>
<sequence>MATTTANQQPIVPAKSGKLKKILIIAVGAIVLLGAGAGGAWFFLGKTHGPARPAPEPPPVFFPLESLTVNLQSDDGAMHYLRAGLTLKLKDEKVQLLVTEHMPEVRSRVLLLLSGKRPDDLATVDGKKQLANELRASVETAASTAEKPVRVEEVLFTEFVVQ</sequence>
<evidence type="ECO:0000256" key="7">
    <source>
        <dbReference type="ARBA" id="ARBA00022779"/>
    </source>
</evidence>
<accession>A0A157ZBX3</accession>
<comment type="similarity">
    <text evidence="3 10">Belongs to the FliL family.</text>
</comment>
<evidence type="ECO:0000256" key="8">
    <source>
        <dbReference type="ARBA" id="ARBA00022989"/>
    </source>
</evidence>
<dbReference type="InterPro" id="IPR005503">
    <property type="entry name" value="FliL"/>
</dbReference>
<keyword evidence="5 10" id="KW-0145">Chemotaxis</keyword>
<evidence type="ECO:0000256" key="10">
    <source>
        <dbReference type="RuleBase" id="RU364125"/>
    </source>
</evidence>
<dbReference type="GO" id="GO:0009425">
    <property type="term" value="C:bacterial-type flagellum basal body"/>
    <property type="evidence" value="ECO:0007669"/>
    <property type="project" value="InterPro"/>
</dbReference>
<keyword evidence="10" id="KW-0997">Cell inner membrane</keyword>
<dbReference type="NCBIfam" id="NF005435">
    <property type="entry name" value="PRK07021.1"/>
    <property type="match status" value="1"/>
</dbReference>
<dbReference type="EMBL" id="FCOX02000001">
    <property type="protein sequence ID" value="SAK43021.1"/>
    <property type="molecule type" value="Genomic_DNA"/>
</dbReference>
<keyword evidence="8 10" id="KW-1133">Transmembrane helix</keyword>
<dbReference type="GO" id="GO:0005886">
    <property type="term" value="C:plasma membrane"/>
    <property type="evidence" value="ECO:0007669"/>
    <property type="project" value="UniProtKB-SubCell"/>
</dbReference>
<keyword evidence="11" id="KW-0969">Cilium</keyword>
<dbReference type="RefSeq" id="WP_062601644.1">
    <property type="nucleotide sequence ID" value="NZ_FCOX02000001.1"/>
</dbReference>
<proteinExistence type="inferred from homology"/>
<dbReference type="GO" id="GO:0006935">
    <property type="term" value="P:chemotaxis"/>
    <property type="evidence" value="ECO:0007669"/>
    <property type="project" value="UniProtKB-KW"/>
</dbReference>
<keyword evidence="11" id="KW-0966">Cell projection</keyword>
<keyword evidence="6 10" id="KW-0812">Transmembrane</keyword>
<evidence type="ECO:0000256" key="2">
    <source>
        <dbReference type="ARBA" id="ARBA00004162"/>
    </source>
</evidence>
<evidence type="ECO:0000313" key="12">
    <source>
        <dbReference type="Proteomes" id="UP000071859"/>
    </source>
</evidence>
<comment type="function">
    <text evidence="1 10">Controls the rotational direction of flagella during chemotaxis.</text>
</comment>
<dbReference type="Pfam" id="PF03748">
    <property type="entry name" value="FliL"/>
    <property type="match status" value="1"/>
</dbReference>
<dbReference type="Proteomes" id="UP000071859">
    <property type="component" value="Unassembled WGS sequence"/>
</dbReference>
<dbReference type="OrthoDB" id="5297029at2"/>
<dbReference type="PANTHER" id="PTHR35091">
    <property type="entry name" value="FLAGELLAR PROTEIN FLIL"/>
    <property type="match status" value="1"/>
</dbReference>
<feature type="transmembrane region" description="Helical" evidence="10">
    <location>
        <begin position="22"/>
        <end position="44"/>
    </location>
</feature>
<dbReference type="PANTHER" id="PTHR35091:SF2">
    <property type="entry name" value="FLAGELLAR PROTEIN FLIL"/>
    <property type="match status" value="1"/>
</dbReference>
<keyword evidence="9 10" id="KW-0472">Membrane</keyword>
<gene>
    <name evidence="11" type="ORF">AWB78_00394</name>
</gene>
<keyword evidence="7 10" id="KW-0283">Flagellar rotation</keyword>
<comment type="caution">
    <text evidence="11">The sequence shown here is derived from an EMBL/GenBank/DDBJ whole genome shotgun (WGS) entry which is preliminary data.</text>
</comment>
<comment type="subcellular location">
    <subcellularLocation>
        <location evidence="10">Cell inner membrane</location>
    </subcellularLocation>
    <subcellularLocation>
        <location evidence="2">Cell membrane</location>
        <topology evidence="2">Single-pass membrane protein</topology>
    </subcellularLocation>
</comment>
<evidence type="ECO:0000256" key="1">
    <source>
        <dbReference type="ARBA" id="ARBA00002254"/>
    </source>
</evidence>
<organism evidence="11 12">
    <name type="scientific">Caballeronia calidae</name>
    <dbReference type="NCBI Taxonomy" id="1777139"/>
    <lineage>
        <taxon>Bacteria</taxon>
        <taxon>Pseudomonadati</taxon>
        <taxon>Pseudomonadota</taxon>
        <taxon>Betaproteobacteria</taxon>
        <taxon>Burkholderiales</taxon>
        <taxon>Burkholderiaceae</taxon>
        <taxon>Caballeronia</taxon>
    </lineage>
</organism>
<evidence type="ECO:0000256" key="6">
    <source>
        <dbReference type="ARBA" id="ARBA00022692"/>
    </source>
</evidence>